<dbReference type="SUPFAM" id="SSF51735">
    <property type="entry name" value="NAD(P)-binding Rossmann-fold domains"/>
    <property type="match status" value="1"/>
</dbReference>
<dbReference type="InParanoid" id="A0A540VE04"/>
<keyword evidence="4" id="KW-1185">Reference proteome</keyword>
<dbReference type="Gene3D" id="3.40.50.720">
    <property type="entry name" value="NAD(P)-binding Rossmann-like Domain"/>
    <property type="match status" value="1"/>
</dbReference>
<organism evidence="3 4">
    <name type="scientific">Litorilinea aerophila</name>
    <dbReference type="NCBI Taxonomy" id="1204385"/>
    <lineage>
        <taxon>Bacteria</taxon>
        <taxon>Bacillati</taxon>
        <taxon>Chloroflexota</taxon>
        <taxon>Caldilineae</taxon>
        <taxon>Caldilineales</taxon>
        <taxon>Caldilineaceae</taxon>
        <taxon>Litorilinea</taxon>
    </lineage>
</organism>
<dbReference type="InterPro" id="IPR036291">
    <property type="entry name" value="NAD(P)-bd_dom_sf"/>
</dbReference>
<feature type="domain" description="NAD-dependent epimerase/dehydratase" evidence="2">
    <location>
        <begin position="3"/>
        <end position="237"/>
    </location>
</feature>
<dbReference type="AlphaFoldDB" id="A0A540VE04"/>
<proteinExistence type="predicted"/>
<feature type="region of interest" description="Disordered" evidence="1">
    <location>
        <begin position="302"/>
        <end position="331"/>
    </location>
</feature>
<dbReference type="OrthoDB" id="9803061at2"/>
<dbReference type="PANTHER" id="PTHR43245">
    <property type="entry name" value="BIFUNCTIONAL POLYMYXIN RESISTANCE PROTEIN ARNA"/>
    <property type="match status" value="1"/>
</dbReference>
<reference evidence="3 4" key="1">
    <citation type="submission" date="2019-06" db="EMBL/GenBank/DDBJ databases">
        <title>Genome sequence of Litorilinea aerophila BAA-2444.</title>
        <authorList>
            <person name="Maclea K.S."/>
            <person name="Maurais E.G."/>
            <person name="Iannazzi L.C."/>
        </authorList>
    </citation>
    <scope>NUCLEOTIDE SEQUENCE [LARGE SCALE GENOMIC DNA]</scope>
    <source>
        <strain evidence="3 4">ATCC BAA-2444</strain>
    </source>
</reference>
<evidence type="ECO:0000313" key="3">
    <source>
        <dbReference type="EMBL" id="TQE94986.1"/>
    </source>
</evidence>
<protein>
    <submittedName>
        <fullName evidence="3">NAD-dependent epimerase/dehydratase family protein</fullName>
    </submittedName>
</protein>
<dbReference type="PANTHER" id="PTHR43245:SF13">
    <property type="entry name" value="UDP-D-APIOSE_UDP-D-XYLOSE SYNTHASE 2"/>
    <property type="match status" value="1"/>
</dbReference>
<dbReference type="InterPro" id="IPR001509">
    <property type="entry name" value="Epimerase_deHydtase"/>
</dbReference>
<dbReference type="InterPro" id="IPR050177">
    <property type="entry name" value="Lipid_A_modif_metabolic_enz"/>
</dbReference>
<sequence length="331" mass="35943">MRVLITGGAGFIGSHLANQLHRRGHYVRVLDDLSSGDPARLLPGINFNRGDVRDIPKLWSLLQGVDVVYHLAARVSVPASVLYPREYNDVNVGGTVSLLEACRDVGSIRRVILASSATVYGDHEVQPVTESMGTRPAVPYAVSKVAAEHYLFAIGQLSGFETVALRIFNAYGPGQPLPPTHPPVIPQFMHQILGRGSVVIFGDGTQTRDFVYIDDVVEALISAAQAPHVDRQIINVGSGEETSINQLVDYISEITGARANVLYNREGSGGIARLVADVSKARQLLKYRPRTGLRQGLRRLLEEDPLFRPGHRPAPQPSSPSRPLVDPGQSS</sequence>
<comment type="caution">
    <text evidence="3">The sequence shown here is derived from an EMBL/GenBank/DDBJ whole genome shotgun (WGS) entry which is preliminary data.</text>
</comment>
<evidence type="ECO:0000313" key="4">
    <source>
        <dbReference type="Proteomes" id="UP000317371"/>
    </source>
</evidence>
<name>A0A540VE04_9CHLR</name>
<accession>A0A540VE04</accession>
<dbReference type="Proteomes" id="UP000317371">
    <property type="component" value="Unassembled WGS sequence"/>
</dbReference>
<dbReference type="Pfam" id="PF01370">
    <property type="entry name" value="Epimerase"/>
    <property type="match status" value="1"/>
</dbReference>
<dbReference type="EMBL" id="VIGC01000018">
    <property type="protein sequence ID" value="TQE94986.1"/>
    <property type="molecule type" value="Genomic_DNA"/>
</dbReference>
<gene>
    <name evidence="3" type="ORF">FKZ61_14360</name>
</gene>
<dbReference type="PRINTS" id="PR01713">
    <property type="entry name" value="NUCEPIMERASE"/>
</dbReference>
<dbReference type="RefSeq" id="WP_141610838.1">
    <property type="nucleotide sequence ID" value="NZ_VIGC02000018.1"/>
</dbReference>
<evidence type="ECO:0000259" key="2">
    <source>
        <dbReference type="Pfam" id="PF01370"/>
    </source>
</evidence>
<dbReference type="Gene3D" id="3.90.25.10">
    <property type="entry name" value="UDP-galactose 4-epimerase, domain 1"/>
    <property type="match status" value="1"/>
</dbReference>
<evidence type="ECO:0000256" key="1">
    <source>
        <dbReference type="SAM" id="MobiDB-lite"/>
    </source>
</evidence>